<comment type="caution">
    <text evidence="1">The sequence shown here is derived from an EMBL/GenBank/DDBJ whole genome shotgun (WGS) entry which is preliminary data.</text>
</comment>
<evidence type="ECO:0000313" key="2">
    <source>
        <dbReference type="Proteomes" id="UP001181693"/>
    </source>
</evidence>
<gene>
    <name evidence="1" type="ORF">GDO54_017691</name>
</gene>
<organism evidence="1 2">
    <name type="scientific">Pyxicephalus adspersus</name>
    <name type="common">African bullfrog</name>
    <dbReference type="NCBI Taxonomy" id="30357"/>
    <lineage>
        <taxon>Eukaryota</taxon>
        <taxon>Metazoa</taxon>
        <taxon>Chordata</taxon>
        <taxon>Craniata</taxon>
        <taxon>Vertebrata</taxon>
        <taxon>Euteleostomi</taxon>
        <taxon>Amphibia</taxon>
        <taxon>Batrachia</taxon>
        <taxon>Anura</taxon>
        <taxon>Neobatrachia</taxon>
        <taxon>Ranoidea</taxon>
        <taxon>Pyxicephalidae</taxon>
        <taxon>Pyxicephalinae</taxon>
        <taxon>Pyxicephalus</taxon>
    </lineage>
</organism>
<dbReference type="EMBL" id="DYDO01000007">
    <property type="protein sequence ID" value="DBA20962.1"/>
    <property type="molecule type" value="Genomic_DNA"/>
</dbReference>
<keyword evidence="2" id="KW-1185">Reference proteome</keyword>
<dbReference type="AlphaFoldDB" id="A0AAV3AD45"/>
<evidence type="ECO:0000313" key="1">
    <source>
        <dbReference type="EMBL" id="DBA20962.1"/>
    </source>
</evidence>
<name>A0AAV3AD45_PYXAD</name>
<reference evidence="1" key="1">
    <citation type="thesis" date="2020" institute="ProQuest LLC" country="789 East Eisenhower Parkway, Ann Arbor, MI, USA">
        <title>Comparative Genomics and Chromosome Evolution.</title>
        <authorList>
            <person name="Mudd A.B."/>
        </authorList>
    </citation>
    <scope>NUCLEOTIDE SEQUENCE</scope>
    <source>
        <strain evidence="1">1538</strain>
        <tissue evidence="1">Blood</tissue>
    </source>
</reference>
<dbReference type="Proteomes" id="UP001181693">
    <property type="component" value="Unassembled WGS sequence"/>
</dbReference>
<sequence>MYDFISEPKQMLHRARSLLQKRTRDVLSAMIGANTRSLQVFGHKAELHIRSVSFGCQGNSAIPAYLACSRVYLSMAKKLKQILLF</sequence>
<protein>
    <submittedName>
        <fullName evidence="1">Uncharacterized protein</fullName>
    </submittedName>
</protein>
<accession>A0AAV3AD45</accession>
<proteinExistence type="predicted"/>